<proteinExistence type="predicted"/>
<dbReference type="AlphaFoldDB" id="A0A0A9C1I5"/>
<sequence>MHCKKKVFLCLHNLLKSSHEKVKVFLYLIMLNYR</sequence>
<organism evidence="1">
    <name type="scientific">Arundo donax</name>
    <name type="common">Giant reed</name>
    <name type="synonym">Donax arundinaceus</name>
    <dbReference type="NCBI Taxonomy" id="35708"/>
    <lineage>
        <taxon>Eukaryota</taxon>
        <taxon>Viridiplantae</taxon>
        <taxon>Streptophyta</taxon>
        <taxon>Embryophyta</taxon>
        <taxon>Tracheophyta</taxon>
        <taxon>Spermatophyta</taxon>
        <taxon>Magnoliopsida</taxon>
        <taxon>Liliopsida</taxon>
        <taxon>Poales</taxon>
        <taxon>Poaceae</taxon>
        <taxon>PACMAD clade</taxon>
        <taxon>Arundinoideae</taxon>
        <taxon>Arundineae</taxon>
        <taxon>Arundo</taxon>
    </lineage>
</organism>
<evidence type="ECO:0000313" key="1">
    <source>
        <dbReference type="EMBL" id="JAD68328.1"/>
    </source>
</evidence>
<accession>A0A0A9C1I5</accession>
<name>A0A0A9C1I5_ARUDO</name>
<protein>
    <submittedName>
        <fullName evidence="1">Uncharacterized protein</fullName>
    </submittedName>
</protein>
<dbReference type="EMBL" id="GBRH01229567">
    <property type="protein sequence ID" value="JAD68328.1"/>
    <property type="molecule type" value="Transcribed_RNA"/>
</dbReference>
<reference evidence="1" key="2">
    <citation type="journal article" date="2015" name="Data Brief">
        <title>Shoot transcriptome of the giant reed, Arundo donax.</title>
        <authorList>
            <person name="Barrero R.A."/>
            <person name="Guerrero F.D."/>
            <person name="Moolhuijzen P."/>
            <person name="Goolsby J.A."/>
            <person name="Tidwell J."/>
            <person name="Bellgard S.E."/>
            <person name="Bellgard M.I."/>
        </authorList>
    </citation>
    <scope>NUCLEOTIDE SEQUENCE</scope>
    <source>
        <tissue evidence="1">Shoot tissue taken approximately 20 cm above the soil surface</tissue>
    </source>
</reference>
<reference evidence="1" key="1">
    <citation type="submission" date="2014-09" db="EMBL/GenBank/DDBJ databases">
        <authorList>
            <person name="Magalhaes I.L.F."/>
            <person name="Oliveira U."/>
            <person name="Santos F.R."/>
            <person name="Vidigal T.H.D.A."/>
            <person name="Brescovit A.D."/>
            <person name="Santos A.J."/>
        </authorList>
    </citation>
    <scope>NUCLEOTIDE SEQUENCE</scope>
    <source>
        <tissue evidence="1">Shoot tissue taken approximately 20 cm above the soil surface</tissue>
    </source>
</reference>